<dbReference type="STRING" id="1261640.BHK98_07775"/>
<name>A0A1Q9JIH6_9FIRM</name>
<keyword evidence="2" id="KW-0808">Transferase</keyword>
<reference evidence="5 6" key="1">
    <citation type="journal article" date="2016" name="Appl. Environ. Microbiol.">
        <title>Function and Phylogeny of Bacterial Butyryl Coenzyme A:Acetate Transferases and Their Diversity in the Proximal Colon of Swine.</title>
        <authorList>
            <person name="Trachsel J."/>
            <person name="Bayles D.O."/>
            <person name="Looft T."/>
            <person name="Levine U.Y."/>
            <person name="Allen H.K."/>
        </authorList>
    </citation>
    <scope>NUCLEOTIDE SEQUENCE [LARGE SCALE GENOMIC DNA]</scope>
    <source>
        <strain evidence="5 6">68-3-10</strain>
    </source>
</reference>
<proteinExistence type="inferred from homology"/>
<gene>
    <name evidence="5" type="ORF">BHK98_07775</name>
</gene>
<dbReference type="OrthoDB" id="9801795at2"/>
<evidence type="ECO:0000313" key="6">
    <source>
        <dbReference type="Proteomes" id="UP000187404"/>
    </source>
</evidence>
<protein>
    <submittedName>
        <fullName evidence="5">Uncharacterized protein</fullName>
    </submittedName>
</protein>
<dbReference type="Proteomes" id="UP000187404">
    <property type="component" value="Unassembled WGS sequence"/>
</dbReference>
<dbReference type="Pfam" id="PF02550">
    <property type="entry name" value="AcetylCoA_hydro"/>
    <property type="match status" value="1"/>
</dbReference>
<dbReference type="AlphaFoldDB" id="A0A1Q9JIH6"/>
<dbReference type="EMBL" id="MJIE01000001">
    <property type="protein sequence ID" value="OLR55965.1"/>
    <property type="molecule type" value="Genomic_DNA"/>
</dbReference>
<dbReference type="InterPro" id="IPR003702">
    <property type="entry name" value="ActCoA_hydro_N"/>
</dbReference>
<accession>A0A1Q9JIH6</accession>
<organism evidence="5 6">
    <name type="scientific">Hornefia porci</name>
    <dbReference type="NCBI Taxonomy" id="2652292"/>
    <lineage>
        <taxon>Bacteria</taxon>
        <taxon>Bacillati</taxon>
        <taxon>Bacillota</taxon>
        <taxon>Clostridia</taxon>
        <taxon>Peptostreptococcales</taxon>
        <taxon>Anaerovoracaceae</taxon>
        <taxon>Hornefia</taxon>
    </lineage>
</organism>
<feature type="domain" description="Acetyl-CoA hydrolase/transferase N-terminal" evidence="3">
    <location>
        <begin position="5"/>
        <end position="182"/>
    </location>
</feature>
<dbReference type="InterPro" id="IPR038460">
    <property type="entry name" value="AcetylCoA_hyd_C_sf"/>
</dbReference>
<feature type="domain" description="Acetyl-CoA hydrolase/transferase C-terminal" evidence="4">
    <location>
        <begin position="273"/>
        <end position="425"/>
    </location>
</feature>
<evidence type="ECO:0000256" key="1">
    <source>
        <dbReference type="ARBA" id="ARBA00009632"/>
    </source>
</evidence>
<dbReference type="Gene3D" id="3.30.750.70">
    <property type="entry name" value="4-hydroxybutyrate coenzyme like domains"/>
    <property type="match status" value="1"/>
</dbReference>
<evidence type="ECO:0000313" key="5">
    <source>
        <dbReference type="EMBL" id="OLR55965.1"/>
    </source>
</evidence>
<dbReference type="GO" id="GO:0008775">
    <property type="term" value="F:acetate CoA-transferase activity"/>
    <property type="evidence" value="ECO:0007669"/>
    <property type="project" value="InterPro"/>
</dbReference>
<dbReference type="InterPro" id="IPR026888">
    <property type="entry name" value="AcetylCoA_hyd_C"/>
</dbReference>
<sequence>MGWKETYKERCVSAEEALSHIRDGEMLVPAHNSAEPKYLFNKLCEMKDHWKQLGILQGLNIGDAPYAQDDMYPTFIDWSFFPGAKNRKYVNSGRGQMIPMHFYAQPKAMREGNCPVDVGFLQVTPPDEDGYVWMGTSCDQVRVILDKARINIAQVNSNLPHVMGETRIPVEDIDYYVEYDEPIYEMAKIPSGDPVAEKIGENIAGLIEDGACLQMGQGKIPNAILPYLEDKKDLGIHTEVFSDNLLPLIEKGVITCARKNIDTGKIVATFVQGSPDFYKYVDYNPFVKLMPVEYTNSVHTIAQIDNMVAINSAIEVDAMGQVVADSIGPKMFSGVGGQQDFIRGAEESNGGKAIIALPSTTKNDTISRIVGVLKPGTPVTTTRNDVHYVVTEYGVADLFGKSLDQRCKMLAEIAHPKFREQIEKDFYEYRKAAGQIYFW</sequence>
<dbReference type="InterPro" id="IPR046433">
    <property type="entry name" value="ActCoA_hydro"/>
</dbReference>
<dbReference type="SUPFAM" id="SSF100950">
    <property type="entry name" value="NagB/RpiA/CoA transferase-like"/>
    <property type="match status" value="2"/>
</dbReference>
<comment type="similarity">
    <text evidence="1">Belongs to the acetyl-CoA hydrolase/transferase family.</text>
</comment>
<dbReference type="PANTHER" id="PTHR21432">
    <property type="entry name" value="ACETYL-COA HYDROLASE-RELATED"/>
    <property type="match status" value="1"/>
</dbReference>
<evidence type="ECO:0000259" key="3">
    <source>
        <dbReference type="Pfam" id="PF02550"/>
    </source>
</evidence>
<comment type="caution">
    <text evidence="5">The sequence shown here is derived from an EMBL/GenBank/DDBJ whole genome shotgun (WGS) entry which is preliminary data.</text>
</comment>
<evidence type="ECO:0000256" key="2">
    <source>
        <dbReference type="ARBA" id="ARBA00022679"/>
    </source>
</evidence>
<dbReference type="Gene3D" id="3.40.1080.10">
    <property type="entry name" value="Glutaconate Coenzyme A-transferase"/>
    <property type="match status" value="1"/>
</dbReference>
<dbReference type="RefSeq" id="WP_075713118.1">
    <property type="nucleotide sequence ID" value="NZ_MJIE01000001.1"/>
</dbReference>
<dbReference type="Pfam" id="PF13336">
    <property type="entry name" value="AcetylCoA_hyd_C"/>
    <property type="match status" value="1"/>
</dbReference>
<dbReference type="Gene3D" id="3.40.1080.20">
    <property type="entry name" value="Acetyl-CoA hydrolase/transferase C-terminal domain"/>
    <property type="match status" value="1"/>
</dbReference>
<dbReference type="PANTHER" id="PTHR21432:SF20">
    <property type="entry name" value="ACETYL-COA HYDROLASE"/>
    <property type="match status" value="1"/>
</dbReference>
<keyword evidence="6" id="KW-1185">Reference proteome</keyword>
<evidence type="ECO:0000259" key="4">
    <source>
        <dbReference type="Pfam" id="PF13336"/>
    </source>
</evidence>
<dbReference type="GO" id="GO:0006083">
    <property type="term" value="P:acetate metabolic process"/>
    <property type="evidence" value="ECO:0007669"/>
    <property type="project" value="InterPro"/>
</dbReference>
<dbReference type="InterPro" id="IPR037171">
    <property type="entry name" value="NagB/RpiA_transferase-like"/>
</dbReference>